<evidence type="ECO:0000256" key="5">
    <source>
        <dbReference type="ARBA" id="ARBA00023134"/>
    </source>
</evidence>
<dbReference type="PRINTS" id="PR00318">
    <property type="entry name" value="GPROTEINA"/>
</dbReference>
<keyword evidence="7" id="KW-0807">Transducer</keyword>
<dbReference type="GO" id="GO:0001664">
    <property type="term" value="F:G protein-coupled receptor binding"/>
    <property type="evidence" value="ECO:0007669"/>
    <property type="project" value="TreeGrafter"/>
</dbReference>
<dbReference type="PANTHER" id="PTHR10218:SF302">
    <property type="entry name" value="GUANINE NUCLEOTIDE-BINDING PROTEIN ALPHA-5 SUBUNIT"/>
    <property type="match status" value="1"/>
</dbReference>
<dbReference type="PROSITE" id="PS51882">
    <property type="entry name" value="G_ALPHA"/>
    <property type="match status" value="1"/>
</dbReference>
<dbReference type="InterPro" id="IPR001019">
    <property type="entry name" value="Gprotein_alpha_su"/>
</dbReference>
<dbReference type="GO" id="GO:0005737">
    <property type="term" value="C:cytoplasm"/>
    <property type="evidence" value="ECO:0007669"/>
    <property type="project" value="TreeGrafter"/>
</dbReference>
<evidence type="ECO:0000256" key="11">
    <source>
        <dbReference type="SAM" id="MobiDB-lite"/>
    </source>
</evidence>
<feature type="binding site" evidence="9">
    <location>
        <begin position="189"/>
        <end position="193"/>
    </location>
    <ligand>
        <name>GTP</name>
        <dbReference type="ChEBI" id="CHEBI:37565"/>
    </ligand>
</feature>
<evidence type="ECO:0000256" key="4">
    <source>
        <dbReference type="ARBA" id="ARBA00022842"/>
    </source>
</evidence>
<feature type="binding site" evidence="9">
    <location>
        <begin position="258"/>
        <end position="261"/>
    </location>
    <ligand>
        <name>GTP</name>
        <dbReference type="ChEBI" id="CHEBI:37565"/>
    </ligand>
</feature>
<evidence type="ECO:0000313" key="12">
    <source>
        <dbReference type="EMBL" id="KAL0485088.1"/>
    </source>
</evidence>
<dbReference type="GO" id="GO:0005525">
    <property type="term" value="F:GTP binding"/>
    <property type="evidence" value="ECO:0007669"/>
    <property type="project" value="UniProtKB-KW"/>
</dbReference>
<evidence type="ECO:0000256" key="1">
    <source>
        <dbReference type="ARBA" id="ARBA00022707"/>
    </source>
</evidence>
<feature type="binding site" evidence="9">
    <location>
        <begin position="139"/>
        <end position="140"/>
    </location>
    <ligand>
        <name>GTP</name>
        <dbReference type="ChEBI" id="CHEBI:37565"/>
    </ligand>
</feature>
<evidence type="ECO:0000313" key="13">
    <source>
        <dbReference type="Proteomes" id="UP001431209"/>
    </source>
</evidence>
<evidence type="ECO:0000256" key="7">
    <source>
        <dbReference type="ARBA" id="ARBA00023224"/>
    </source>
</evidence>
<dbReference type="Gene3D" id="3.40.50.300">
    <property type="entry name" value="P-loop containing nucleotide triphosphate hydrolases"/>
    <property type="match status" value="1"/>
</dbReference>
<dbReference type="SUPFAM" id="SSF47895">
    <property type="entry name" value="Transducin (alpha subunit), insertion domain"/>
    <property type="match status" value="1"/>
</dbReference>
<evidence type="ECO:0000256" key="8">
    <source>
        <dbReference type="ARBA" id="ARBA00023288"/>
    </source>
</evidence>
<dbReference type="Gene3D" id="1.10.400.10">
    <property type="entry name" value="GI Alpha 1, domain 2-like"/>
    <property type="match status" value="1"/>
</dbReference>
<dbReference type="Pfam" id="PF00503">
    <property type="entry name" value="G-alpha"/>
    <property type="match status" value="1"/>
</dbReference>
<evidence type="ECO:0000256" key="3">
    <source>
        <dbReference type="ARBA" id="ARBA00022741"/>
    </source>
</evidence>
<dbReference type="FunFam" id="3.40.50.300:FF:003800">
    <property type="entry name" value="Guanine nucleotide-binding protein G(k) subunit alpha"/>
    <property type="match status" value="1"/>
</dbReference>
<keyword evidence="8" id="KW-0449">Lipoprotein</keyword>
<dbReference type="GO" id="GO:0032502">
    <property type="term" value="P:developmental process"/>
    <property type="evidence" value="ECO:0007669"/>
    <property type="project" value="UniProtKB-ARBA"/>
</dbReference>
<dbReference type="Proteomes" id="UP001431209">
    <property type="component" value="Unassembled WGS sequence"/>
</dbReference>
<feature type="binding site" evidence="9">
    <location>
        <position position="313"/>
    </location>
    <ligand>
        <name>GTP</name>
        <dbReference type="ChEBI" id="CHEBI:37565"/>
    </ligand>
</feature>
<gene>
    <name evidence="12" type="ORF">AKO1_011840</name>
</gene>
<accession>A0AAW2Z5H7</accession>
<evidence type="ECO:0000256" key="2">
    <source>
        <dbReference type="ARBA" id="ARBA00022723"/>
    </source>
</evidence>
<name>A0AAW2Z5H7_9EUKA</name>
<keyword evidence="3 9" id="KW-0547">Nucleotide-binding</keyword>
<dbReference type="EMBL" id="JAOPGA020001102">
    <property type="protein sequence ID" value="KAL0485088.1"/>
    <property type="molecule type" value="Genomic_DNA"/>
</dbReference>
<evidence type="ECO:0000256" key="9">
    <source>
        <dbReference type="PIRSR" id="PIRSR601019-1"/>
    </source>
</evidence>
<dbReference type="FunFam" id="1.10.400.10:FF:000007">
    <property type="entry name" value="Guanine nucleotide-binding protein subunit alpha"/>
    <property type="match status" value="1"/>
</dbReference>
<organism evidence="12 13">
    <name type="scientific">Acrasis kona</name>
    <dbReference type="NCBI Taxonomy" id="1008807"/>
    <lineage>
        <taxon>Eukaryota</taxon>
        <taxon>Discoba</taxon>
        <taxon>Heterolobosea</taxon>
        <taxon>Tetramitia</taxon>
        <taxon>Eutetramitia</taxon>
        <taxon>Acrasidae</taxon>
        <taxon>Acrasis</taxon>
    </lineage>
</organism>
<feature type="binding site" evidence="10">
    <location>
        <position position="170"/>
    </location>
    <ligand>
        <name>Mg(2+)</name>
        <dbReference type="ChEBI" id="CHEBI:18420"/>
    </ligand>
</feature>
<keyword evidence="13" id="KW-1185">Reference proteome</keyword>
<dbReference type="GO" id="GO:0003924">
    <property type="term" value="F:GTPase activity"/>
    <property type="evidence" value="ECO:0007669"/>
    <property type="project" value="InterPro"/>
</dbReference>
<proteinExistence type="predicted"/>
<reference evidence="12 13" key="1">
    <citation type="submission" date="2024-03" db="EMBL/GenBank/DDBJ databases">
        <title>The Acrasis kona genome and developmental transcriptomes reveal deep origins of eukaryotic multicellular pathways.</title>
        <authorList>
            <person name="Sheikh S."/>
            <person name="Fu C.-J."/>
            <person name="Brown M.W."/>
            <person name="Baldauf S.L."/>
        </authorList>
    </citation>
    <scope>NUCLEOTIDE SEQUENCE [LARGE SCALE GENOMIC DNA]</scope>
    <source>
        <strain evidence="12 13">ATCC MYA-3509</strain>
    </source>
</reference>
<sequence length="357" mass="41495">MSCLRANNADVKIEPQEKLFKILLVGAGDSGKSTIFKQMRILYKQGYSEQELQNHRPVVYENILRAMMALVKASVALNIPIQNEENQVRARTINDFDQRVLTNVKSIWNDELARSIEELWKDKGIQDTYDLRSEFQIDDSASYYFSNMDRICQASYVPTTDDVVRSRVKTTGINETDFTVKEHKFIMVDVGGQRNERKKWIHCFEDVNAIIFVSSLSEFDQRCYEDDQTNRMSESLKLFDEYCNSHWFSNTLVYLMMNKSDIFETKIQQGKDLKKTFPDWTGGDADAAKEFVKKKYQEKDRENKLRQIYYTNAVNREALKVELDGIVQHIIQNAKDKPKGSTGSNQGNQSFRSNRRG</sequence>
<dbReference type="GO" id="GO:0007188">
    <property type="term" value="P:adenylate cyclase-modulating G protein-coupled receptor signaling pathway"/>
    <property type="evidence" value="ECO:0007669"/>
    <property type="project" value="TreeGrafter"/>
</dbReference>
<keyword evidence="6" id="KW-0564">Palmitate</keyword>
<dbReference type="GO" id="GO:0031683">
    <property type="term" value="F:G-protein beta/gamma-subunit complex binding"/>
    <property type="evidence" value="ECO:0007669"/>
    <property type="project" value="InterPro"/>
</dbReference>
<dbReference type="SMART" id="SM00275">
    <property type="entry name" value="G_alpha"/>
    <property type="match status" value="1"/>
</dbReference>
<keyword evidence="2 10" id="KW-0479">Metal-binding</keyword>
<feature type="compositionally biased region" description="Polar residues" evidence="11">
    <location>
        <begin position="341"/>
        <end position="357"/>
    </location>
</feature>
<feature type="region of interest" description="Disordered" evidence="11">
    <location>
        <begin position="333"/>
        <end position="357"/>
    </location>
</feature>
<keyword evidence="5 9" id="KW-0342">GTP-binding</keyword>
<dbReference type="PANTHER" id="PTHR10218">
    <property type="entry name" value="GTP-BINDING PROTEIN ALPHA SUBUNIT"/>
    <property type="match status" value="1"/>
</dbReference>
<dbReference type="GO" id="GO:0005834">
    <property type="term" value="C:heterotrimeric G-protein complex"/>
    <property type="evidence" value="ECO:0007669"/>
    <property type="project" value="TreeGrafter"/>
</dbReference>
<dbReference type="SUPFAM" id="SSF52540">
    <property type="entry name" value="P-loop containing nucleoside triphosphate hydrolases"/>
    <property type="match status" value="1"/>
</dbReference>
<dbReference type="InterPro" id="IPR027417">
    <property type="entry name" value="P-loop_NTPase"/>
</dbReference>
<keyword evidence="4 10" id="KW-0460">Magnesium</keyword>
<evidence type="ECO:0000256" key="6">
    <source>
        <dbReference type="ARBA" id="ARBA00023139"/>
    </source>
</evidence>
<dbReference type="GO" id="GO:0046872">
    <property type="term" value="F:metal ion binding"/>
    <property type="evidence" value="ECO:0007669"/>
    <property type="project" value="UniProtKB-KW"/>
</dbReference>
<dbReference type="InterPro" id="IPR011025">
    <property type="entry name" value="GproteinA_insert"/>
</dbReference>
<keyword evidence="1" id="KW-0519">Myristate</keyword>
<dbReference type="AlphaFoldDB" id="A0AAW2Z5H7"/>
<dbReference type="CDD" id="cd00066">
    <property type="entry name" value="G-alpha"/>
    <property type="match status" value="1"/>
</dbReference>
<evidence type="ECO:0000256" key="10">
    <source>
        <dbReference type="PIRSR" id="PIRSR601019-2"/>
    </source>
</evidence>
<comment type="caution">
    <text evidence="12">The sequence shown here is derived from an EMBL/GenBank/DDBJ whole genome shotgun (WGS) entry which is preliminary data.</text>
</comment>
<protein>
    <submittedName>
        <fullName evidence="12">Guanine nucleotide-binding protein G(I) subunit alpha</fullName>
    </submittedName>
</protein>
<feature type="binding site" evidence="10">
    <location>
        <position position="33"/>
    </location>
    <ligand>
        <name>Mg(2+)</name>
        <dbReference type="ChEBI" id="CHEBI:18420"/>
    </ligand>
</feature>